<comment type="caution">
    <text evidence="4">The sequence shown here is derived from an EMBL/GenBank/DDBJ whole genome shotgun (WGS) entry which is preliminary data.</text>
</comment>
<dbReference type="InterPro" id="IPR009057">
    <property type="entry name" value="Homeodomain-like_sf"/>
</dbReference>
<dbReference type="InterPro" id="IPR050109">
    <property type="entry name" value="HTH-type_TetR-like_transc_reg"/>
</dbReference>
<organism evidence="4 5">
    <name type="scientific">Streptomonospora nanhaiensis</name>
    <dbReference type="NCBI Taxonomy" id="1323731"/>
    <lineage>
        <taxon>Bacteria</taxon>
        <taxon>Bacillati</taxon>
        <taxon>Actinomycetota</taxon>
        <taxon>Actinomycetes</taxon>
        <taxon>Streptosporangiales</taxon>
        <taxon>Nocardiopsidaceae</taxon>
        <taxon>Streptomonospora</taxon>
    </lineage>
</organism>
<sequence>MDRQEIITAAAKFCETRVQADLDEVAAGIGISSEELRSHFPDRYALIWALGKMGTDLMEESLEKARVEEGPAEDAVRRLIAEAWTYAPFLAFLYGENPLHGPGELDDAFVRIGKRATLMFERGQREGVFRTDLPAAWMSEAMWVLVAVGAWSVAKGHIAADDGPDYIVELLFNGTRARARA</sequence>
<keyword evidence="2" id="KW-0238">DNA-binding</keyword>
<dbReference type="RefSeq" id="WP_179770098.1">
    <property type="nucleotide sequence ID" value="NZ_JACCFO010000001.1"/>
</dbReference>
<protein>
    <submittedName>
        <fullName evidence="4">AcrR family transcriptional regulator</fullName>
    </submittedName>
</protein>
<evidence type="ECO:0000256" key="2">
    <source>
        <dbReference type="ARBA" id="ARBA00023125"/>
    </source>
</evidence>
<dbReference type="GO" id="GO:0003700">
    <property type="term" value="F:DNA-binding transcription factor activity"/>
    <property type="evidence" value="ECO:0007669"/>
    <property type="project" value="TreeGrafter"/>
</dbReference>
<name>A0A853BX41_9ACTN</name>
<gene>
    <name evidence="4" type="ORF">HNR12_005328</name>
</gene>
<dbReference type="Gene3D" id="1.10.357.10">
    <property type="entry name" value="Tetracycline Repressor, domain 2"/>
    <property type="match status" value="1"/>
</dbReference>
<dbReference type="AlphaFoldDB" id="A0A853BX41"/>
<keyword evidence="1" id="KW-0805">Transcription regulation</keyword>
<proteinExistence type="predicted"/>
<evidence type="ECO:0000313" key="5">
    <source>
        <dbReference type="Proteomes" id="UP000575985"/>
    </source>
</evidence>
<keyword evidence="5" id="KW-1185">Reference proteome</keyword>
<dbReference type="Proteomes" id="UP000575985">
    <property type="component" value="Unassembled WGS sequence"/>
</dbReference>
<evidence type="ECO:0000256" key="3">
    <source>
        <dbReference type="ARBA" id="ARBA00023163"/>
    </source>
</evidence>
<accession>A0A853BX41</accession>
<dbReference type="PANTHER" id="PTHR30055:SF234">
    <property type="entry name" value="HTH-TYPE TRANSCRIPTIONAL REGULATOR BETI"/>
    <property type="match status" value="1"/>
</dbReference>
<reference evidence="4 5" key="1">
    <citation type="submission" date="2020-07" db="EMBL/GenBank/DDBJ databases">
        <title>Sequencing the genomes of 1000 actinobacteria strains.</title>
        <authorList>
            <person name="Klenk H.-P."/>
        </authorList>
    </citation>
    <scope>NUCLEOTIDE SEQUENCE [LARGE SCALE GENOMIC DNA]</scope>
    <source>
        <strain evidence="4 5">DSM 45927</strain>
    </source>
</reference>
<dbReference type="SUPFAM" id="SSF46689">
    <property type="entry name" value="Homeodomain-like"/>
    <property type="match status" value="1"/>
</dbReference>
<evidence type="ECO:0000256" key="1">
    <source>
        <dbReference type="ARBA" id="ARBA00023015"/>
    </source>
</evidence>
<evidence type="ECO:0000313" key="4">
    <source>
        <dbReference type="EMBL" id="NYI99051.1"/>
    </source>
</evidence>
<keyword evidence="3" id="KW-0804">Transcription</keyword>
<dbReference type="GO" id="GO:0000976">
    <property type="term" value="F:transcription cis-regulatory region binding"/>
    <property type="evidence" value="ECO:0007669"/>
    <property type="project" value="TreeGrafter"/>
</dbReference>
<dbReference type="PANTHER" id="PTHR30055">
    <property type="entry name" value="HTH-TYPE TRANSCRIPTIONAL REGULATOR RUTR"/>
    <property type="match status" value="1"/>
</dbReference>
<dbReference type="EMBL" id="JACCFO010000001">
    <property type="protein sequence ID" value="NYI99051.1"/>
    <property type="molecule type" value="Genomic_DNA"/>
</dbReference>